<organism evidence="1 2">
    <name type="scientific">Lindgomyces ingoldianus</name>
    <dbReference type="NCBI Taxonomy" id="673940"/>
    <lineage>
        <taxon>Eukaryota</taxon>
        <taxon>Fungi</taxon>
        <taxon>Dikarya</taxon>
        <taxon>Ascomycota</taxon>
        <taxon>Pezizomycotina</taxon>
        <taxon>Dothideomycetes</taxon>
        <taxon>Pleosporomycetidae</taxon>
        <taxon>Pleosporales</taxon>
        <taxon>Lindgomycetaceae</taxon>
        <taxon>Lindgomyces</taxon>
    </lineage>
</organism>
<gene>
    <name evidence="1" type="ORF">BDR25DRAFT_341219</name>
</gene>
<accession>A0ACB6R4L3</accession>
<proteinExistence type="predicted"/>
<reference evidence="1" key="1">
    <citation type="journal article" date="2020" name="Stud. Mycol.">
        <title>101 Dothideomycetes genomes: a test case for predicting lifestyles and emergence of pathogens.</title>
        <authorList>
            <person name="Haridas S."/>
            <person name="Albert R."/>
            <person name="Binder M."/>
            <person name="Bloem J."/>
            <person name="Labutti K."/>
            <person name="Salamov A."/>
            <person name="Andreopoulos B."/>
            <person name="Baker S."/>
            <person name="Barry K."/>
            <person name="Bills G."/>
            <person name="Bluhm B."/>
            <person name="Cannon C."/>
            <person name="Castanera R."/>
            <person name="Culley D."/>
            <person name="Daum C."/>
            <person name="Ezra D."/>
            <person name="Gonzalez J."/>
            <person name="Henrissat B."/>
            <person name="Kuo A."/>
            <person name="Liang C."/>
            <person name="Lipzen A."/>
            <person name="Lutzoni F."/>
            <person name="Magnuson J."/>
            <person name="Mondo S."/>
            <person name="Nolan M."/>
            <person name="Ohm R."/>
            <person name="Pangilinan J."/>
            <person name="Park H.-J."/>
            <person name="Ramirez L."/>
            <person name="Alfaro M."/>
            <person name="Sun H."/>
            <person name="Tritt A."/>
            <person name="Yoshinaga Y."/>
            <person name="Zwiers L.-H."/>
            <person name="Turgeon B."/>
            <person name="Goodwin S."/>
            <person name="Spatafora J."/>
            <person name="Crous P."/>
            <person name="Grigoriev I."/>
        </authorList>
    </citation>
    <scope>NUCLEOTIDE SEQUENCE</scope>
    <source>
        <strain evidence="1">ATCC 200398</strain>
    </source>
</reference>
<sequence>MPVLQGRMLGWPLFQVRQPLHMGSQKYLFLLGELAGPSWRPLAVKLPTGCCAQMHAAFSLHKAARRSGFALLTSTSPCAVAPQAQQGRAPPADAREDRWLFVHGGKPPEAALTRPVVKSCRSCQWLIVRLLEDHPGPSFSIWAQLPLINACANHAWKPTGPSTEANCCENCSISPSLSQSTLAPGGLVLLTRPENAAYPINGAGGRRQPHGIGLQLAADTILKQRDVESHVCPAAANGER</sequence>
<keyword evidence="2" id="KW-1185">Reference proteome</keyword>
<name>A0ACB6R4L3_9PLEO</name>
<dbReference type="Proteomes" id="UP000799755">
    <property type="component" value="Unassembled WGS sequence"/>
</dbReference>
<comment type="caution">
    <text evidence="1">The sequence shown here is derived from an EMBL/GenBank/DDBJ whole genome shotgun (WGS) entry which is preliminary data.</text>
</comment>
<evidence type="ECO:0000313" key="2">
    <source>
        <dbReference type="Proteomes" id="UP000799755"/>
    </source>
</evidence>
<protein>
    <submittedName>
        <fullName evidence="1">Uncharacterized protein</fullName>
    </submittedName>
</protein>
<evidence type="ECO:0000313" key="1">
    <source>
        <dbReference type="EMBL" id="KAF2474015.1"/>
    </source>
</evidence>
<dbReference type="EMBL" id="MU003499">
    <property type="protein sequence ID" value="KAF2474015.1"/>
    <property type="molecule type" value="Genomic_DNA"/>
</dbReference>